<evidence type="ECO:0000256" key="1">
    <source>
        <dbReference type="ARBA" id="ARBA00004651"/>
    </source>
</evidence>
<keyword evidence="3" id="KW-1003">Cell membrane</keyword>
<evidence type="ECO:0000256" key="3">
    <source>
        <dbReference type="ARBA" id="ARBA00022475"/>
    </source>
</evidence>
<dbReference type="eggNOG" id="COG2814">
    <property type="taxonomic scope" value="Bacteria"/>
</dbReference>
<dbReference type="GO" id="GO:0022857">
    <property type="term" value="F:transmembrane transporter activity"/>
    <property type="evidence" value="ECO:0007669"/>
    <property type="project" value="InterPro"/>
</dbReference>
<dbReference type="SUPFAM" id="SSF103473">
    <property type="entry name" value="MFS general substrate transporter"/>
    <property type="match status" value="1"/>
</dbReference>
<dbReference type="PROSITE" id="PS50850">
    <property type="entry name" value="MFS"/>
    <property type="match status" value="1"/>
</dbReference>
<dbReference type="RefSeq" id="WP_012963850.1">
    <property type="nucleotide sequence ID" value="NC_013799.1"/>
</dbReference>
<feature type="transmembrane region" description="Helical" evidence="7">
    <location>
        <begin position="280"/>
        <end position="299"/>
    </location>
</feature>
<reference evidence="9 10" key="1">
    <citation type="journal article" date="2010" name="J. Bacteriol.">
        <title>Complete genome sequence of the thermophilic, obligately chemolithoautotrophic hydrogen-oxidizing bacterium Hydrogenobacter thermophilus TK-6.</title>
        <authorList>
            <person name="Arai H."/>
            <person name="Kanbe H."/>
            <person name="Ishii M."/>
            <person name="Igarashi Y."/>
        </authorList>
    </citation>
    <scope>NUCLEOTIDE SEQUENCE [LARGE SCALE GENOMIC DNA]</scope>
    <source>
        <strain evidence="10">DSM 6534 / IAM 12695 / TK-6 [Tokyo]</strain>
    </source>
</reference>
<protein>
    <submittedName>
        <fullName evidence="9">Permeases of the major facilitator superfamily</fullName>
    </submittedName>
</protein>
<dbReference type="InterPro" id="IPR036259">
    <property type="entry name" value="MFS_trans_sf"/>
</dbReference>
<name>D3DIL8_HYDTT</name>
<feature type="transmembrane region" description="Helical" evidence="7">
    <location>
        <begin position="305"/>
        <end position="324"/>
    </location>
</feature>
<keyword evidence="5 7" id="KW-1133">Transmembrane helix</keyword>
<keyword evidence="2" id="KW-0813">Transport</keyword>
<keyword evidence="6 7" id="KW-0472">Membrane</keyword>
<comment type="subcellular location">
    <subcellularLocation>
        <location evidence="1">Cell membrane</location>
        <topology evidence="1">Multi-pass membrane protein</topology>
    </subcellularLocation>
</comment>
<feature type="transmembrane region" description="Helical" evidence="7">
    <location>
        <begin position="248"/>
        <end position="268"/>
    </location>
</feature>
<dbReference type="KEGG" id="hth:HTH_1216"/>
<feature type="transmembrane region" description="Helical" evidence="7">
    <location>
        <begin position="166"/>
        <end position="183"/>
    </location>
</feature>
<evidence type="ECO:0000259" key="8">
    <source>
        <dbReference type="PROSITE" id="PS50850"/>
    </source>
</evidence>
<evidence type="ECO:0000313" key="9">
    <source>
        <dbReference type="EMBL" id="BAI69670.1"/>
    </source>
</evidence>
<proteinExistence type="predicted"/>
<dbReference type="OrthoDB" id="9775268at2"/>
<dbReference type="AlphaFoldDB" id="D3DIL8"/>
<feature type="transmembrane region" description="Helical" evidence="7">
    <location>
        <begin position="40"/>
        <end position="62"/>
    </location>
</feature>
<evidence type="ECO:0000313" key="10">
    <source>
        <dbReference type="Proteomes" id="UP000002574"/>
    </source>
</evidence>
<keyword evidence="4 7" id="KW-0812">Transmembrane</keyword>
<evidence type="ECO:0000256" key="7">
    <source>
        <dbReference type="SAM" id="Phobius"/>
    </source>
</evidence>
<evidence type="ECO:0000256" key="6">
    <source>
        <dbReference type="ARBA" id="ARBA00023136"/>
    </source>
</evidence>
<dbReference type="CDD" id="cd06173">
    <property type="entry name" value="MFS_MefA_like"/>
    <property type="match status" value="1"/>
</dbReference>
<evidence type="ECO:0000256" key="5">
    <source>
        <dbReference type="ARBA" id="ARBA00022989"/>
    </source>
</evidence>
<feature type="transmembrane region" description="Helical" evidence="7">
    <location>
        <begin position="69"/>
        <end position="89"/>
    </location>
</feature>
<dbReference type="Pfam" id="PF05977">
    <property type="entry name" value="MFS_3"/>
    <property type="match status" value="1"/>
</dbReference>
<feature type="transmembrane region" description="Helical" evidence="7">
    <location>
        <begin position="137"/>
        <end position="160"/>
    </location>
</feature>
<feature type="transmembrane region" description="Helical" evidence="7">
    <location>
        <begin position="336"/>
        <end position="358"/>
    </location>
</feature>
<gene>
    <name evidence="9" type="ordered locus">HTH_1216</name>
</gene>
<dbReference type="Proteomes" id="UP000002574">
    <property type="component" value="Chromosome"/>
</dbReference>
<dbReference type="GO" id="GO:0005886">
    <property type="term" value="C:plasma membrane"/>
    <property type="evidence" value="ECO:0007669"/>
    <property type="project" value="UniProtKB-SubCell"/>
</dbReference>
<dbReference type="STRING" id="608538.HTH_1216"/>
<sequence>MRKSTALFFVSLSLYQASNWLQNTTLNFYVYSKAGSTLSVGIVQFLQYLPLLFLPLFGGILIDKFDKYRMLLFTQFTLMILSFLLYSVAKDDINSTLLNVFCVVVPMGILKTLDIPLRQTVMAHLVSTDKLRNATSFYSTIVNFSRFIGPFLFGITVSIFSVRSGFLISALLLIPNVFLLSLLKEHIKSGGKTPTSGNVFSAISFLLQRKDVRNIFVFVFTVGIFGWFFYVLLPEYIYKILNLPPSAYGYLTSLSGVGSVLGSLLPLALKNVYAYTLMKLGILLYAFGTSLWFASLYFYPLLGLGIFLNGFGLSLFYACANAQVQIASPRHIKGRILSLYTSIFIGSQPLSFMIGALIHRYLGIWMTLLCVILVCIILFVFMRRKSPIGTPF</sequence>
<evidence type="ECO:0000256" key="2">
    <source>
        <dbReference type="ARBA" id="ARBA00022448"/>
    </source>
</evidence>
<keyword evidence="10" id="KW-1185">Reference proteome</keyword>
<dbReference type="EMBL" id="AP011112">
    <property type="protein sequence ID" value="BAI69670.1"/>
    <property type="molecule type" value="Genomic_DNA"/>
</dbReference>
<organism evidence="9 10">
    <name type="scientific">Hydrogenobacter thermophilus (strain DSM 6534 / IAM 12695 / TK-6)</name>
    <dbReference type="NCBI Taxonomy" id="608538"/>
    <lineage>
        <taxon>Bacteria</taxon>
        <taxon>Pseudomonadati</taxon>
        <taxon>Aquificota</taxon>
        <taxon>Aquificia</taxon>
        <taxon>Aquificales</taxon>
        <taxon>Aquificaceae</taxon>
        <taxon>Hydrogenobacter</taxon>
    </lineage>
</organism>
<dbReference type="Gene3D" id="1.20.1250.20">
    <property type="entry name" value="MFS general substrate transporter like domains"/>
    <property type="match status" value="1"/>
</dbReference>
<dbReference type="InterPro" id="IPR020846">
    <property type="entry name" value="MFS_dom"/>
</dbReference>
<dbReference type="InterPro" id="IPR010290">
    <property type="entry name" value="TM_effector"/>
</dbReference>
<dbReference type="PANTHER" id="PTHR23513">
    <property type="entry name" value="INTEGRAL MEMBRANE EFFLUX PROTEIN-RELATED"/>
    <property type="match status" value="1"/>
</dbReference>
<dbReference type="PANTHER" id="PTHR23513:SF11">
    <property type="entry name" value="STAPHYLOFERRIN A TRANSPORTER"/>
    <property type="match status" value="1"/>
</dbReference>
<feature type="transmembrane region" description="Helical" evidence="7">
    <location>
        <begin position="215"/>
        <end position="233"/>
    </location>
</feature>
<dbReference type="KEGG" id="hte:Hydth_1208"/>
<evidence type="ECO:0000256" key="4">
    <source>
        <dbReference type="ARBA" id="ARBA00022692"/>
    </source>
</evidence>
<feature type="transmembrane region" description="Helical" evidence="7">
    <location>
        <begin position="364"/>
        <end position="382"/>
    </location>
</feature>
<accession>D3DIL8</accession>
<feature type="domain" description="Major facilitator superfamily (MFS) profile" evidence="8">
    <location>
        <begin position="1"/>
        <end position="387"/>
    </location>
</feature>